<protein>
    <submittedName>
        <fullName evidence="3">Uncharacterized protein, MTH1187 family</fullName>
    </submittedName>
</protein>
<dbReference type="InterPro" id="IPR051614">
    <property type="entry name" value="UPF0045_domain"/>
</dbReference>
<evidence type="ECO:0000259" key="2">
    <source>
        <dbReference type="Pfam" id="PF01910"/>
    </source>
</evidence>
<accession>A0A1N6ZQ88</accession>
<evidence type="ECO:0000256" key="1">
    <source>
        <dbReference type="ARBA" id="ARBA00010272"/>
    </source>
</evidence>
<name>A0A1N6ZQ88_9EURY</name>
<dbReference type="GO" id="GO:0005829">
    <property type="term" value="C:cytosol"/>
    <property type="evidence" value="ECO:0007669"/>
    <property type="project" value="TreeGrafter"/>
</dbReference>
<dbReference type="EMBL" id="FTNO01000001">
    <property type="protein sequence ID" value="SIR28891.1"/>
    <property type="molecule type" value="Genomic_DNA"/>
</dbReference>
<dbReference type="AlphaFoldDB" id="A0A1N6ZQ88"/>
<dbReference type="Proteomes" id="UP000186914">
    <property type="component" value="Unassembled WGS sequence"/>
</dbReference>
<dbReference type="Pfam" id="PF01910">
    <property type="entry name" value="Thiamine_BP"/>
    <property type="match status" value="1"/>
</dbReference>
<feature type="domain" description="Thiamine-binding protein" evidence="2">
    <location>
        <begin position="7"/>
        <end position="92"/>
    </location>
</feature>
<gene>
    <name evidence="3" type="ORF">SAMN05421858_2119</name>
</gene>
<dbReference type="InterPro" id="IPR002767">
    <property type="entry name" value="Thiamine_BP"/>
</dbReference>
<reference evidence="4" key="1">
    <citation type="submission" date="2017-01" db="EMBL/GenBank/DDBJ databases">
        <authorList>
            <person name="Varghese N."/>
            <person name="Submissions S."/>
        </authorList>
    </citation>
    <scope>NUCLEOTIDE SEQUENCE [LARGE SCALE GENOMIC DNA]</scope>
    <source>
        <strain evidence="4">CGMCC 1.7737</strain>
    </source>
</reference>
<dbReference type="Gene3D" id="3.30.70.930">
    <property type="match status" value="1"/>
</dbReference>
<comment type="similarity">
    <text evidence="1">Belongs to the UPF0045 family.</text>
</comment>
<dbReference type="PANTHER" id="PTHR33777:SF1">
    <property type="entry name" value="UPF0045 PROTEIN ECM15"/>
    <property type="match status" value="1"/>
</dbReference>
<dbReference type="OrthoDB" id="10763at2157"/>
<evidence type="ECO:0000313" key="4">
    <source>
        <dbReference type="Proteomes" id="UP000186914"/>
    </source>
</evidence>
<proteinExistence type="inferred from homology"/>
<dbReference type="RefSeq" id="WP_076430018.1">
    <property type="nucleotide sequence ID" value="NZ_FTNO01000001.1"/>
</dbReference>
<organism evidence="3 4">
    <name type="scientific">Haladaptatus litoreus</name>
    <dbReference type="NCBI Taxonomy" id="553468"/>
    <lineage>
        <taxon>Archaea</taxon>
        <taxon>Methanobacteriati</taxon>
        <taxon>Methanobacteriota</taxon>
        <taxon>Stenosarchaea group</taxon>
        <taxon>Halobacteria</taxon>
        <taxon>Halobacteriales</taxon>
        <taxon>Haladaptataceae</taxon>
        <taxon>Haladaptatus</taxon>
    </lineage>
</organism>
<dbReference type="InterPro" id="IPR029756">
    <property type="entry name" value="MTH1187/YkoF-like"/>
</dbReference>
<keyword evidence="4" id="KW-1185">Reference proteome</keyword>
<dbReference type="PANTHER" id="PTHR33777">
    <property type="entry name" value="UPF0045 PROTEIN ECM15"/>
    <property type="match status" value="1"/>
</dbReference>
<evidence type="ECO:0000313" key="3">
    <source>
        <dbReference type="EMBL" id="SIR28891.1"/>
    </source>
</evidence>
<sequence length="103" mass="11080">MTVIALLSVAPVTEDSMAGEVAKAVEALDEFDVSYETNPMGTVIEAESVDDLFAAAQAAHEAVDGDRVSTVLKIDDKRTSDQRAQEKVDAVEDVLGREAKREQ</sequence>
<dbReference type="NCBIfam" id="TIGR00106">
    <property type="entry name" value="MTH1187 family thiamine-binding protein"/>
    <property type="match status" value="1"/>
</dbReference>
<dbReference type="SUPFAM" id="SSF89957">
    <property type="entry name" value="MTH1187/YkoF-like"/>
    <property type="match status" value="1"/>
</dbReference>